<name>A0A517RMX2_9PLAN</name>
<evidence type="ECO:0000313" key="1">
    <source>
        <dbReference type="EMBL" id="QDT45162.1"/>
    </source>
</evidence>
<dbReference type="EMBL" id="CP036269">
    <property type="protein sequence ID" value="QDT45162.1"/>
    <property type="molecule type" value="Genomic_DNA"/>
</dbReference>
<accession>A0A517RMX2</accession>
<sequence length="80" mass="9014">MRTGIGHENLFGRLPFGIPPKSSDHLTGIDILMQLSKSNQSKTVTPDNIKNTQIIPESEFLKLLRTRFNKSVDQSRIYSG</sequence>
<organism evidence="1 2">
    <name type="scientific">Gimesia alba</name>
    <dbReference type="NCBI Taxonomy" id="2527973"/>
    <lineage>
        <taxon>Bacteria</taxon>
        <taxon>Pseudomonadati</taxon>
        <taxon>Planctomycetota</taxon>
        <taxon>Planctomycetia</taxon>
        <taxon>Planctomycetales</taxon>
        <taxon>Planctomycetaceae</taxon>
        <taxon>Gimesia</taxon>
    </lineage>
</organism>
<gene>
    <name evidence="1" type="ORF">Pan241w_52810</name>
</gene>
<proteinExistence type="predicted"/>
<evidence type="ECO:0000313" key="2">
    <source>
        <dbReference type="Proteomes" id="UP000317171"/>
    </source>
</evidence>
<protein>
    <submittedName>
        <fullName evidence="1">Uncharacterized protein</fullName>
    </submittedName>
</protein>
<keyword evidence="2" id="KW-1185">Reference proteome</keyword>
<dbReference type="Proteomes" id="UP000317171">
    <property type="component" value="Chromosome"/>
</dbReference>
<reference evidence="1 2" key="1">
    <citation type="submission" date="2019-02" db="EMBL/GenBank/DDBJ databases">
        <title>Deep-cultivation of Planctomycetes and their phenomic and genomic characterization uncovers novel biology.</title>
        <authorList>
            <person name="Wiegand S."/>
            <person name="Jogler M."/>
            <person name="Boedeker C."/>
            <person name="Pinto D."/>
            <person name="Vollmers J."/>
            <person name="Rivas-Marin E."/>
            <person name="Kohn T."/>
            <person name="Peeters S.H."/>
            <person name="Heuer A."/>
            <person name="Rast P."/>
            <person name="Oberbeckmann S."/>
            <person name="Bunk B."/>
            <person name="Jeske O."/>
            <person name="Meyerdierks A."/>
            <person name="Storesund J.E."/>
            <person name="Kallscheuer N."/>
            <person name="Luecker S."/>
            <person name="Lage O.M."/>
            <person name="Pohl T."/>
            <person name="Merkel B.J."/>
            <person name="Hornburger P."/>
            <person name="Mueller R.-W."/>
            <person name="Bruemmer F."/>
            <person name="Labrenz M."/>
            <person name="Spormann A.M."/>
            <person name="Op den Camp H."/>
            <person name="Overmann J."/>
            <person name="Amann R."/>
            <person name="Jetten M.S.M."/>
            <person name="Mascher T."/>
            <person name="Medema M.H."/>
            <person name="Devos D.P."/>
            <person name="Kaster A.-K."/>
            <person name="Ovreas L."/>
            <person name="Rohde M."/>
            <person name="Galperin M.Y."/>
            <person name="Jogler C."/>
        </authorList>
    </citation>
    <scope>NUCLEOTIDE SEQUENCE [LARGE SCALE GENOMIC DNA]</scope>
    <source>
        <strain evidence="1 2">Pan241w</strain>
    </source>
</reference>
<dbReference type="AlphaFoldDB" id="A0A517RMX2"/>
<dbReference type="KEGG" id="gaz:Pan241w_52810"/>